<dbReference type="InterPro" id="IPR003660">
    <property type="entry name" value="HAMP_dom"/>
</dbReference>
<dbReference type="SMART" id="SM00388">
    <property type="entry name" value="HisKA"/>
    <property type="match status" value="1"/>
</dbReference>
<keyword evidence="18" id="KW-1185">Reference proteome</keyword>
<evidence type="ECO:0000256" key="3">
    <source>
        <dbReference type="ARBA" id="ARBA00012438"/>
    </source>
</evidence>
<keyword evidence="5" id="KW-0597">Phosphoprotein</keyword>
<dbReference type="PANTHER" id="PTHR45528">
    <property type="entry name" value="SENSOR HISTIDINE KINASE CPXA"/>
    <property type="match status" value="1"/>
</dbReference>
<accession>A0ABV1EMT5</accession>
<dbReference type="InterPro" id="IPR036097">
    <property type="entry name" value="HisK_dim/P_sf"/>
</dbReference>
<comment type="caution">
    <text evidence="17">The sequence shown here is derived from an EMBL/GenBank/DDBJ whole genome shotgun (WGS) entry which is preliminary data.</text>
</comment>
<dbReference type="InterPro" id="IPR003661">
    <property type="entry name" value="HisK_dim/P_dom"/>
</dbReference>
<gene>
    <name evidence="17" type="ORF">AAAT04_11155</name>
</gene>
<dbReference type="PANTHER" id="PTHR45528:SF1">
    <property type="entry name" value="SENSOR HISTIDINE KINASE CPXA"/>
    <property type="match status" value="1"/>
</dbReference>
<evidence type="ECO:0000256" key="9">
    <source>
        <dbReference type="ARBA" id="ARBA00022777"/>
    </source>
</evidence>
<comment type="catalytic activity">
    <reaction evidence="1">
        <text>ATP + protein L-histidine = ADP + protein N-phospho-L-histidine.</text>
        <dbReference type="EC" id="2.7.13.3"/>
    </reaction>
</comment>
<keyword evidence="11 14" id="KW-1133">Transmembrane helix</keyword>
<feature type="transmembrane region" description="Helical" evidence="14">
    <location>
        <begin position="169"/>
        <end position="189"/>
    </location>
</feature>
<keyword evidence="9 17" id="KW-0418">Kinase</keyword>
<dbReference type="Pfam" id="PF02518">
    <property type="entry name" value="HATPase_c"/>
    <property type="match status" value="1"/>
</dbReference>
<dbReference type="CDD" id="cd06225">
    <property type="entry name" value="HAMP"/>
    <property type="match status" value="1"/>
</dbReference>
<keyword evidence="7 14" id="KW-0812">Transmembrane</keyword>
<protein>
    <recommendedName>
        <fullName evidence="3">histidine kinase</fullName>
        <ecNumber evidence="3">2.7.13.3</ecNumber>
    </recommendedName>
</protein>
<dbReference type="InterPro" id="IPR005467">
    <property type="entry name" value="His_kinase_dom"/>
</dbReference>
<dbReference type="InterPro" id="IPR036890">
    <property type="entry name" value="HATPase_C_sf"/>
</dbReference>
<evidence type="ECO:0000259" key="15">
    <source>
        <dbReference type="PROSITE" id="PS50109"/>
    </source>
</evidence>
<proteinExistence type="predicted"/>
<evidence type="ECO:0000256" key="5">
    <source>
        <dbReference type="ARBA" id="ARBA00022553"/>
    </source>
</evidence>
<dbReference type="InterPro" id="IPR050398">
    <property type="entry name" value="HssS/ArlS-like"/>
</dbReference>
<dbReference type="PROSITE" id="PS50885">
    <property type="entry name" value="HAMP"/>
    <property type="match status" value="1"/>
</dbReference>
<sequence length="471" mass="52435">MKFKHKLVLCMVALLGLSFGLGGTMLIHRSFKSSLSSTIDSDLQNYESIQSTLLIAVDTNSVSSYIDMSNIINQFSAQGNSNRKNIILRNSDMEVVSIMNSSSTYKEMKPSDENICNSIIWREKDNYYLQLCSSMDINTENLDISQMDIVYDITSVYAARAQEQNTFRLLLIAIFVVGSITSMIAASLLTKPLEKLSSLAQHISHGDYSARLHIHSGDEIEELANDFNNMADTIEDNISELHFSMEKQEQFMGSFAHELKTPMTSIIGYADLLRSQNMSEDETNEAANYIFSEGKRLESLSLKLLDLLVVKNQETILSPTDPSLAIRNVINIMKPELAKEHITLKSSCRKGCCMMDIDLFQSLIINIIDNARKAIDDNGIIHVAGTVRDDNYVIIIKDNGRGMPPEEITRISEAFYRIDKSRSRAQGGAGLGLAICSKIAEIHQAKIKYKSAVGRGTVVTISLPNVKEASE</sequence>
<evidence type="ECO:0000256" key="10">
    <source>
        <dbReference type="ARBA" id="ARBA00022840"/>
    </source>
</evidence>
<dbReference type="PRINTS" id="PR00344">
    <property type="entry name" value="BCTRLSENSOR"/>
</dbReference>
<feature type="domain" description="HAMP" evidence="16">
    <location>
        <begin position="187"/>
        <end position="239"/>
    </location>
</feature>
<dbReference type="CDD" id="cd00075">
    <property type="entry name" value="HATPase"/>
    <property type="match status" value="1"/>
</dbReference>
<dbReference type="SUPFAM" id="SSF55874">
    <property type="entry name" value="ATPase domain of HSP90 chaperone/DNA topoisomerase II/histidine kinase"/>
    <property type="match status" value="1"/>
</dbReference>
<dbReference type="Gene3D" id="6.10.340.10">
    <property type="match status" value="1"/>
</dbReference>
<dbReference type="PROSITE" id="PS50109">
    <property type="entry name" value="HIS_KIN"/>
    <property type="match status" value="1"/>
</dbReference>
<evidence type="ECO:0000256" key="1">
    <source>
        <dbReference type="ARBA" id="ARBA00000085"/>
    </source>
</evidence>
<comment type="subcellular location">
    <subcellularLocation>
        <location evidence="2">Cell membrane</location>
        <topology evidence="2">Multi-pass membrane protein</topology>
    </subcellularLocation>
</comment>
<dbReference type="Pfam" id="PF00672">
    <property type="entry name" value="HAMP"/>
    <property type="match status" value="1"/>
</dbReference>
<dbReference type="EMBL" id="JBBNFM010000008">
    <property type="protein sequence ID" value="MEQ2454598.1"/>
    <property type="molecule type" value="Genomic_DNA"/>
</dbReference>
<dbReference type="InterPro" id="IPR003594">
    <property type="entry name" value="HATPase_dom"/>
</dbReference>
<keyword evidence="8" id="KW-0547">Nucleotide-binding</keyword>
<dbReference type="Pfam" id="PF00512">
    <property type="entry name" value="HisKA"/>
    <property type="match status" value="1"/>
</dbReference>
<evidence type="ECO:0000313" key="18">
    <source>
        <dbReference type="Proteomes" id="UP001482186"/>
    </source>
</evidence>
<organism evidence="17 18">
    <name type="scientific">Coprococcus ammoniilyticus</name>
    <dbReference type="NCBI Taxonomy" id="2981785"/>
    <lineage>
        <taxon>Bacteria</taxon>
        <taxon>Bacillati</taxon>
        <taxon>Bacillota</taxon>
        <taxon>Clostridia</taxon>
        <taxon>Lachnospirales</taxon>
        <taxon>Lachnospiraceae</taxon>
        <taxon>Coprococcus</taxon>
    </lineage>
</organism>
<dbReference type="Gene3D" id="3.30.565.10">
    <property type="entry name" value="Histidine kinase-like ATPase, C-terminal domain"/>
    <property type="match status" value="1"/>
</dbReference>
<evidence type="ECO:0000256" key="8">
    <source>
        <dbReference type="ARBA" id="ARBA00022741"/>
    </source>
</evidence>
<dbReference type="EC" id="2.7.13.3" evidence="3"/>
<keyword evidence="10" id="KW-0067">ATP-binding</keyword>
<dbReference type="CDD" id="cd00082">
    <property type="entry name" value="HisKA"/>
    <property type="match status" value="1"/>
</dbReference>
<feature type="domain" description="Histidine kinase" evidence="15">
    <location>
        <begin position="254"/>
        <end position="467"/>
    </location>
</feature>
<dbReference type="GO" id="GO:0016301">
    <property type="term" value="F:kinase activity"/>
    <property type="evidence" value="ECO:0007669"/>
    <property type="project" value="UniProtKB-KW"/>
</dbReference>
<dbReference type="RefSeq" id="WP_117784707.1">
    <property type="nucleotide sequence ID" value="NZ_JAOQJS010000001.1"/>
</dbReference>
<evidence type="ECO:0000256" key="13">
    <source>
        <dbReference type="ARBA" id="ARBA00023136"/>
    </source>
</evidence>
<evidence type="ECO:0000256" key="4">
    <source>
        <dbReference type="ARBA" id="ARBA00022475"/>
    </source>
</evidence>
<evidence type="ECO:0000259" key="16">
    <source>
        <dbReference type="PROSITE" id="PS50885"/>
    </source>
</evidence>
<keyword evidence="6" id="KW-0808">Transferase</keyword>
<dbReference type="InterPro" id="IPR004358">
    <property type="entry name" value="Sig_transdc_His_kin-like_C"/>
</dbReference>
<evidence type="ECO:0000313" key="17">
    <source>
        <dbReference type="EMBL" id="MEQ2454598.1"/>
    </source>
</evidence>
<dbReference type="SUPFAM" id="SSF158472">
    <property type="entry name" value="HAMP domain-like"/>
    <property type="match status" value="1"/>
</dbReference>
<reference evidence="17 18" key="1">
    <citation type="submission" date="2024-04" db="EMBL/GenBank/DDBJ databases">
        <title>Human intestinal bacterial collection.</title>
        <authorList>
            <person name="Pauvert C."/>
            <person name="Hitch T.C.A."/>
            <person name="Clavel T."/>
        </authorList>
    </citation>
    <scope>NUCLEOTIDE SEQUENCE [LARGE SCALE GENOMIC DNA]</scope>
    <source>
        <strain evidence="17 18">CLA-AA-H141</strain>
    </source>
</reference>
<name>A0ABV1EMT5_9FIRM</name>
<dbReference type="Gene3D" id="1.10.287.130">
    <property type="match status" value="1"/>
</dbReference>
<dbReference type="SMART" id="SM00387">
    <property type="entry name" value="HATPase_c"/>
    <property type="match status" value="1"/>
</dbReference>
<keyword evidence="12" id="KW-0902">Two-component regulatory system</keyword>
<evidence type="ECO:0000256" key="7">
    <source>
        <dbReference type="ARBA" id="ARBA00022692"/>
    </source>
</evidence>
<evidence type="ECO:0000256" key="12">
    <source>
        <dbReference type="ARBA" id="ARBA00023012"/>
    </source>
</evidence>
<evidence type="ECO:0000256" key="14">
    <source>
        <dbReference type="SAM" id="Phobius"/>
    </source>
</evidence>
<evidence type="ECO:0000256" key="11">
    <source>
        <dbReference type="ARBA" id="ARBA00022989"/>
    </source>
</evidence>
<evidence type="ECO:0000256" key="6">
    <source>
        <dbReference type="ARBA" id="ARBA00022679"/>
    </source>
</evidence>
<keyword evidence="4" id="KW-1003">Cell membrane</keyword>
<dbReference type="Proteomes" id="UP001482186">
    <property type="component" value="Unassembled WGS sequence"/>
</dbReference>
<evidence type="ECO:0000256" key="2">
    <source>
        <dbReference type="ARBA" id="ARBA00004651"/>
    </source>
</evidence>
<keyword evidence="13 14" id="KW-0472">Membrane</keyword>
<dbReference type="SUPFAM" id="SSF47384">
    <property type="entry name" value="Homodimeric domain of signal transducing histidine kinase"/>
    <property type="match status" value="1"/>
</dbReference>
<dbReference type="SMART" id="SM00304">
    <property type="entry name" value="HAMP"/>
    <property type="match status" value="1"/>
</dbReference>